<reference evidence="1" key="1">
    <citation type="submission" date="2014-11" db="EMBL/GenBank/DDBJ databases">
        <authorList>
            <person name="Amaro Gonzalez C."/>
        </authorList>
    </citation>
    <scope>NUCLEOTIDE SEQUENCE</scope>
</reference>
<dbReference type="EMBL" id="GBXM01051872">
    <property type="protein sequence ID" value="JAH56705.1"/>
    <property type="molecule type" value="Transcribed_RNA"/>
</dbReference>
<organism evidence="1">
    <name type="scientific">Anguilla anguilla</name>
    <name type="common">European freshwater eel</name>
    <name type="synonym">Muraena anguilla</name>
    <dbReference type="NCBI Taxonomy" id="7936"/>
    <lineage>
        <taxon>Eukaryota</taxon>
        <taxon>Metazoa</taxon>
        <taxon>Chordata</taxon>
        <taxon>Craniata</taxon>
        <taxon>Vertebrata</taxon>
        <taxon>Euteleostomi</taxon>
        <taxon>Actinopterygii</taxon>
        <taxon>Neopterygii</taxon>
        <taxon>Teleostei</taxon>
        <taxon>Anguilliformes</taxon>
        <taxon>Anguillidae</taxon>
        <taxon>Anguilla</taxon>
    </lineage>
</organism>
<dbReference type="AlphaFoldDB" id="A0A0E9TUV1"/>
<proteinExistence type="predicted"/>
<accession>A0A0E9TUV1</accession>
<reference evidence="1" key="2">
    <citation type="journal article" date="2015" name="Fish Shellfish Immunol.">
        <title>Early steps in the European eel (Anguilla anguilla)-Vibrio vulnificus interaction in the gills: Role of the RtxA13 toxin.</title>
        <authorList>
            <person name="Callol A."/>
            <person name="Pajuelo D."/>
            <person name="Ebbesson L."/>
            <person name="Teles M."/>
            <person name="MacKenzie S."/>
            <person name="Amaro C."/>
        </authorList>
    </citation>
    <scope>NUCLEOTIDE SEQUENCE</scope>
</reference>
<sequence length="38" mass="4413">MARVGAAVAHFNWLIHFTHEHPLLPYLKYIGVHQEVCN</sequence>
<evidence type="ECO:0000313" key="1">
    <source>
        <dbReference type="EMBL" id="JAH56705.1"/>
    </source>
</evidence>
<name>A0A0E9TUV1_ANGAN</name>
<protein>
    <submittedName>
        <fullName evidence="1">Uncharacterized protein</fullName>
    </submittedName>
</protein>